<dbReference type="KEGG" id="bgok:Pr1d_35380"/>
<gene>
    <name evidence="1" type="ORF">Pr1d_35380</name>
</gene>
<dbReference type="EMBL" id="CP042913">
    <property type="protein sequence ID" value="QEG36226.1"/>
    <property type="molecule type" value="Genomic_DNA"/>
</dbReference>
<name>A0A5B9QGZ8_9BACT</name>
<dbReference type="Proteomes" id="UP000323917">
    <property type="component" value="Chromosome"/>
</dbReference>
<protein>
    <submittedName>
        <fullName evidence="1">Uncharacterized protein</fullName>
    </submittedName>
</protein>
<dbReference type="SUPFAM" id="SSF88659">
    <property type="entry name" value="Sigma3 and sigma4 domains of RNA polymerase sigma factors"/>
    <property type="match status" value="1"/>
</dbReference>
<dbReference type="InterPro" id="IPR036388">
    <property type="entry name" value="WH-like_DNA-bd_sf"/>
</dbReference>
<organism evidence="1 2">
    <name type="scientific">Bythopirellula goksoeyrii</name>
    <dbReference type="NCBI Taxonomy" id="1400387"/>
    <lineage>
        <taxon>Bacteria</taxon>
        <taxon>Pseudomonadati</taxon>
        <taxon>Planctomycetota</taxon>
        <taxon>Planctomycetia</taxon>
        <taxon>Pirellulales</taxon>
        <taxon>Lacipirellulaceae</taxon>
        <taxon>Bythopirellula</taxon>
    </lineage>
</organism>
<dbReference type="InterPro" id="IPR013324">
    <property type="entry name" value="RNA_pol_sigma_r3/r4-like"/>
</dbReference>
<evidence type="ECO:0000313" key="2">
    <source>
        <dbReference type="Proteomes" id="UP000323917"/>
    </source>
</evidence>
<dbReference type="Gene3D" id="1.10.10.10">
    <property type="entry name" value="Winged helix-like DNA-binding domain superfamily/Winged helix DNA-binding domain"/>
    <property type="match status" value="1"/>
</dbReference>
<sequence length="796" mass="90039">MRPVNTQHFTVGQESRCDQSRAVNCADVGSRACRELLRRLSNLKPQRRLSSKVRRELILSIAAESSLNDQSFLSEIMSLGIAGTPAIDQVFKCWANPESTINTDSVLSLVKCLAIHREWPDCPSLFDEEIFSIQEGLLDVAATVKSLPLPKNVLTEIWQDLKVIFDAVAVVFKPYITPTVKNFRKGFLEIQDIGFECEGSRGIFIEDVEDMAATPPEGLDAVLSRATHGINSGRISIIGAISLLVPYGEWASLLLPCLLKHWGEKLDSIAADSVVLCLNYLTYCKHGGLGEFKYKKFVDEISVAFCEALDNSRLDFQEASKMASVEDVDPLVGLSDIHSRLQLVFWPHVHKLIEGIAIRFGKQFAEDFTVQCLNTYRFDGGEIMFFLSSIPPDTTPQMVLLFDRIASRLVVNSNFRPRPGFLLILADWFALHGSTFFKHIDKRLHRIYMGWPGLVSLLESEGELIDTDFGMVLLKQFVPANDNTDQPSEWIATLAALKSPQLYFNSLTILERKRLAGRLVNEVSKVVESRAMLSLGLLSELGPTSFFILKHVCEDNHSLLERLFGHSTRSDFSVQDAGILLLHGICSSHETLSDEDFLRFLYRDCGEFFETLYWKKEECLIKLGIIHECSRLQLADLIEESLLRLRADRKFNQKRLEQIGSWTDGQNLKKYLFGWIRNILKTQYDQLSGHVYLSPSQVPGLAPNVDLVDWAETIQAFRRAVASLSKRQQLILRMLVNESMTPNEIALYLGVDKSTVSRDRKIIATVLSEYQYAIEGMKYPEQYDSLIDAIIEVNFL</sequence>
<accession>A0A5B9QGZ8</accession>
<reference evidence="1 2" key="1">
    <citation type="submission" date="2019-08" db="EMBL/GenBank/DDBJ databases">
        <title>Deep-cultivation of Planctomycetes and their phenomic and genomic characterization uncovers novel biology.</title>
        <authorList>
            <person name="Wiegand S."/>
            <person name="Jogler M."/>
            <person name="Boedeker C."/>
            <person name="Pinto D."/>
            <person name="Vollmers J."/>
            <person name="Rivas-Marin E."/>
            <person name="Kohn T."/>
            <person name="Peeters S.H."/>
            <person name="Heuer A."/>
            <person name="Rast P."/>
            <person name="Oberbeckmann S."/>
            <person name="Bunk B."/>
            <person name="Jeske O."/>
            <person name="Meyerdierks A."/>
            <person name="Storesund J.E."/>
            <person name="Kallscheuer N."/>
            <person name="Luecker S."/>
            <person name="Lage O.M."/>
            <person name="Pohl T."/>
            <person name="Merkel B.J."/>
            <person name="Hornburger P."/>
            <person name="Mueller R.-W."/>
            <person name="Bruemmer F."/>
            <person name="Labrenz M."/>
            <person name="Spormann A.M."/>
            <person name="Op den Camp H."/>
            <person name="Overmann J."/>
            <person name="Amann R."/>
            <person name="Jetten M.S.M."/>
            <person name="Mascher T."/>
            <person name="Medema M.H."/>
            <person name="Devos D.P."/>
            <person name="Kaster A.-K."/>
            <person name="Ovreas L."/>
            <person name="Rohde M."/>
            <person name="Galperin M.Y."/>
            <person name="Jogler C."/>
        </authorList>
    </citation>
    <scope>NUCLEOTIDE SEQUENCE [LARGE SCALE GENOMIC DNA]</scope>
    <source>
        <strain evidence="1 2">Pr1d</strain>
    </source>
</reference>
<evidence type="ECO:0000313" key="1">
    <source>
        <dbReference type="EMBL" id="QEG36226.1"/>
    </source>
</evidence>
<dbReference type="AlphaFoldDB" id="A0A5B9QGZ8"/>
<keyword evidence="2" id="KW-1185">Reference proteome</keyword>
<proteinExistence type="predicted"/>